<dbReference type="InterPro" id="IPR052341">
    <property type="entry name" value="LOG_family_nucleotidases"/>
</dbReference>
<reference evidence="3 4" key="1">
    <citation type="submission" date="2022-02" db="EMBL/GenBank/DDBJ databases">
        <title>Genome sequence data of Kingella unionensis sp. nov. strain CICC 24913 (CCUG 75125).</title>
        <authorList>
            <person name="Xiao M."/>
        </authorList>
    </citation>
    <scope>NUCLEOTIDE SEQUENCE [LARGE SCALE GENOMIC DNA]</scope>
    <source>
        <strain evidence="3 4">CICC 24913</strain>
    </source>
</reference>
<dbReference type="Proteomes" id="UP001298424">
    <property type="component" value="Unassembled WGS sequence"/>
</dbReference>
<dbReference type="Gene3D" id="3.40.50.450">
    <property type="match status" value="1"/>
</dbReference>
<dbReference type="EMBL" id="JAKOOW010000002">
    <property type="protein sequence ID" value="MCG6503064.1"/>
    <property type="molecule type" value="Genomic_DNA"/>
</dbReference>
<gene>
    <name evidence="3" type="ORF">MB824_00900</name>
</gene>
<dbReference type="PANTHER" id="PTHR43393:SF2">
    <property type="entry name" value="CYTOKININ RIBOSIDE 5'-MONOPHOSPHATE PHOSPHORIBOHYDROLASE"/>
    <property type="match status" value="1"/>
</dbReference>
<dbReference type="InterPro" id="IPR031100">
    <property type="entry name" value="LOG_fam"/>
</dbReference>
<comment type="catalytic activity">
    <reaction evidence="1">
        <text>AMP + H2O = D-ribose 5-phosphate + adenine</text>
        <dbReference type="Rhea" id="RHEA:20129"/>
        <dbReference type="ChEBI" id="CHEBI:15377"/>
        <dbReference type="ChEBI" id="CHEBI:16708"/>
        <dbReference type="ChEBI" id="CHEBI:78346"/>
        <dbReference type="ChEBI" id="CHEBI:456215"/>
        <dbReference type="EC" id="3.2.2.4"/>
    </reaction>
</comment>
<comment type="similarity">
    <text evidence="2">Belongs to the LOG family.</text>
</comment>
<keyword evidence="2" id="KW-0378">Hydrolase</keyword>
<evidence type="ECO:0000256" key="2">
    <source>
        <dbReference type="RuleBase" id="RU363015"/>
    </source>
</evidence>
<dbReference type="RefSeq" id="WP_238745046.1">
    <property type="nucleotide sequence ID" value="NZ_JAKOOW010000002.1"/>
</dbReference>
<comment type="caution">
    <text evidence="3">The sequence shown here is derived from an EMBL/GenBank/DDBJ whole genome shotgun (WGS) entry which is preliminary data.</text>
</comment>
<keyword evidence="2" id="KW-0203">Cytokinin biosynthesis</keyword>
<name>A0ABS9NJV9_9NEIS</name>
<keyword evidence="4" id="KW-1185">Reference proteome</keyword>
<protein>
    <recommendedName>
        <fullName evidence="2">Cytokinin riboside 5'-monophosphate phosphoribohydrolase</fullName>
        <ecNumber evidence="2">3.2.2.n1</ecNumber>
    </recommendedName>
</protein>
<evidence type="ECO:0000313" key="4">
    <source>
        <dbReference type="Proteomes" id="UP001298424"/>
    </source>
</evidence>
<dbReference type="InterPro" id="IPR005269">
    <property type="entry name" value="LOG"/>
</dbReference>
<accession>A0ABS9NJV9</accession>
<dbReference type="Pfam" id="PF03641">
    <property type="entry name" value="Lysine_decarbox"/>
    <property type="match status" value="1"/>
</dbReference>
<organism evidence="3 4">
    <name type="scientific">Kingella pumchi</name>
    <dbReference type="NCBI Taxonomy" id="2779506"/>
    <lineage>
        <taxon>Bacteria</taxon>
        <taxon>Pseudomonadati</taxon>
        <taxon>Pseudomonadota</taxon>
        <taxon>Betaproteobacteria</taxon>
        <taxon>Neisseriales</taxon>
        <taxon>Neisseriaceae</taxon>
        <taxon>Kingella</taxon>
    </lineage>
</organism>
<proteinExistence type="inferred from homology"/>
<evidence type="ECO:0000256" key="1">
    <source>
        <dbReference type="ARBA" id="ARBA00000274"/>
    </source>
</evidence>
<dbReference type="EC" id="3.2.2.n1" evidence="2"/>
<dbReference type="SUPFAM" id="SSF102405">
    <property type="entry name" value="MCP/YpsA-like"/>
    <property type="match status" value="1"/>
</dbReference>
<dbReference type="NCBIfam" id="TIGR00730">
    <property type="entry name" value="Rossman fold protein, TIGR00730 family"/>
    <property type="match status" value="1"/>
</dbReference>
<dbReference type="PANTHER" id="PTHR43393">
    <property type="entry name" value="CYTOKININ RIBOSIDE 5'-MONOPHOSPHATE PHOSPHORIBOHYDROLASE"/>
    <property type="match status" value="1"/>
</dbReference>
<sequence>MTLQHKLPQPMLPETQRREIGARESYHLLKILSEFVQAGEELRAVQPAVSIYGSARLAADHPDCLFAESLARKLSDAGFAVISGGGPGIMEAANKGAHAGRSPAVGLNIVLPHEQHANPYQDLSVTFQHFFPRKVMFVKHALAYIVMPGGFGTLDEFFESLTLVQTGKIPQRPIILVGSAFWRGLLEWMQQQLAERGLIGKDDMQLIRLCDSEDEVIDAVFRYYENCHDDFCVEPDVGNWDLGL</sequence>
<evidence type="ECO:0000313" key="3">
    <source>
        <dbReference type="EMBL" id="MCG6503064.1"/>
    </source>
</evidence>